<dbReference type="InterPro" id="IPR004821">
    <property type="entry name" value="Cyt_trans-like"/>
</dbReference>
<dbReference type="EMBL" id="UHIC01000001">
    <property type="protein sequence ID" value="SUO97639.1"/>
    <property type="molecule type" value="Genomic_DNA"/>
</dbReference>
<dbReference type="InterPro" id="IPR027417">
    <property type="entry name" value="P-loop_NTPase"/>
</dbReference>
<dbReference type="Gene3D" id="3.40.50.300">
    <property type="entry name" value="P-loop containing nucleotide triphosphate hydrolases"/>
    <property type="match status" value="1"/>
</dbReference>
<dbReference type="InterPro" id="IPR052735">
    <property type="entry name" value="NAD_biosynth-regulator"/>
</dbReference>
<keyword evidence="4" id="KW-1185">Reference proteome</keyword>
<dbReference type="NCBIfam" id="TIGR00125">
    <property type="entry name" value="cyt_tran_rel"/>
    <property type="match status" value="1"/>
</dbReference>
<dbReference type="InterPro" id="IPR014729">
    <property type="entry name" value="Rossmann-like_a/b/a_fold"/>
</dbReference>
<accession>A0A380MYL7</accession>
<dbReference type="Proteomes" id="UP000254601">
    <property type="component" value="Unassembled WGS sequence"/>
</dbReference>
<dbReference type="RefSeq" id="WP_072576984.1">
    <property type="nucleotide sequence ID" value="NZ_LWHB01000122.1"/>
</dbReference>
<dbReference type="SUPFAM" id="SSF52374">
    <property type="entry name" value="Nucleotidylyl transferase"/>
    <property type="match status" value="1"/>
</dbReference>
<evidence type="ECO:0000313" key="4">
    <source>
        <dbReference type="Proteomes" id="UP000254601"/>
    </source>
</evidence>
<dbReference type="GO" id="GO:0003824">
    <property type="term" value="F:catalytic activity"/>
    <property type="evidence" value="ECO:0007669"/>
    <property type="project" value="InterPro"/>
</dbReference>
<dbReference type="Pfam" id="PF01467">
    <property type="entry name" value="CTP_transf_like"/>
    <property type="match status" value="1"/>
</dbReference>
<protein>
    <submittedName>
        <fullName evidence="3">Trifunctional NAD biosynthesis/regulator protein NadR</fullName>
    </submittedName>
</protein>
<dbReference type="InterPro" id="IPR038727">
    <property type="entry name" value="NadR/Ttd14_AAA_dom"/>
</dbReference>
<reference evidence="3 4" key="1">
    <citation type="submission" date="2018-06" db="EMBL/GenBank/DDBJ databases">
        <authorList>
            <consortium name="Pathogen Informatics"/>
            <person name="Doyle S."/>
        </authorList>
    </citation>
    <scope>NUCLEOTIDE SEQUENCE [LARGE SCALE GENOMIC DNA]</scope>
    <source>
        <strain evidence="3 4">NCTC13337</strain>
    </source>
</reference>
<evidence type="ECO:0000259" key="1">
    <source>
        <dbReference type="Pfam" id="PF01467"/>
    </source>
</evidence>
<dbReference type="OrthoDB" id="3249147at2"/>
<dbReference type="SUPFAM" id="SSF52540">
    <property type="entry name" value="P-loop containing nucleoside triphosphate hydrolases"/>
    <property type="match status" value="1"/>
</dbReference>
<dbReference type="AlphaFoldDB" id="A0A380MYL7"/>
<name>A0A380MYL7_9GAMM</name>
<dbReference type="PANTHER" id="PTHR37512">
    <property type="entry name" value="TRIFUNCTIONAL NAD BIOSYNTHESIS/REGULATOR PROTEIN NADR"/>
    <property type="match status" value="1"/>
</dbReference>
<feature type="domain" description="Cytidyltransferase-like" evidence="1">
    <location>
        <begin position="9"/>
        <end position="61"/>
    </location>
</feature>
<organism evidence="3 4">
    <name type="scientific">Suttonella ornithocola</name>
    <dbReference type="NCBI Taxonomy" id="279832"/>
    <lineage>
        <taxon>Bacteria</taxon>
        <taxon>Pseudomonadati</taxon>
        <taxon>Pseudomonadota</taxon>
        <taxon>Gammaproteobacteria</taxon>
        <taxon>Cardiobacteriales</taxon>
        <taxon>Cardiobacteriaceae</taxon>
        <taxon>Suttonella</taxon>
    </lineage>
</organism>
<sequence>MSHTNTGWMIGHFEPLHRGHVRLIQHAVGLVDKLHIVILEHPNPKQHYEVTLEDKARWMQRAFNQFDFIQIHTYPMPNIDPDQPDAQAKLQHLREALGISEKAKLISDETHTWRLHLPKNRFIALPRHNDYDTDAIHHDPVHHWLDIHPTARREYTKTIAVVGGESSGKTTLVYKLANYFLADYVLEQGRLYVDYALGGSELALQYSDYQRISQDHAKAVDAALEDPTAPVTIIDTDFVTTQAFCQTYEGKRDPMTAAYIENMRFDHTILLANNTVWVDDGLRTLGDHESRNAFQNLLKTLYQEHNIPYFEISESGYQERYQKAVEYITHHIYNGKI</sequence>
<dbReference type="Pfam" id="PF13521">
    <property type="entry name" value="AAA_28"/>
    <property type="match status" value="1"/>
</dbReference>
<gene>
    <name evidence="3" type="primary">nadR</name>
    <name evidence="3" type="ORF">NCTC13337_02542</name>
</gene>
<dbReference type="Gene3D" id="3.40.50.620">
    <property type="entry name" value="HUPs"/>
    <property type="match status" value="1"/>
</dbReference>
<dbReference type="NCBIfam" id="NF005988">
    <property type="entry name" value="PRK08099.1"/>
    <property type="match status" value="1"/>
</dbReference>
<dbReference type="PANTHER" id="PTHR37512:SF1">
    <property type="entry name" value="NADR_TTD14 AAA DOMAIN-CONTAINING PROTEIN"/>
    <property type="match status" value="1"/>
</dbReference>
<proteinExistence type="predicted"/>
<evidence type="ECO:0000259" key="2">
    <source>
        <dbReference type="Pfam" id="PF13521"/>
    </source>
</evidence>
<feature type="domain" description="NadR/Ttd14 AAA" evidence="2">
    <location>
        <begin position="159"/>
        <end position="320"/>
    </location>
</feature>
<evidence type="ECO:0000313" key="3">
    <source>
        <dbReference type="EMBL" id="SUO97639.1"/>
    </source>
</evidence>